<evidence type="ECO:0000313" key="1">
    <source>
        <dbReference type="EMBL" id="QJA66751.1"/>
    </source>
</evidence>
<sequence length="111" mass="12066">MKNKTLTFAMLCASTGLVLALALSGCWPKTDAPTEPALTDSAPSTTLNDLDAIRVDGTEFTRVTLADGSVRFDPTGERYLEAHIHGEWVIVGTTADWDAARQEADSRRQQK</sequence>
<dbReference type="PROSITE" id="PS51257">
    <property type="entry name" value="PROKAR_LIPOPROTEIN"/>
    <property type="match status" value="1"/>
</dbReference>
<protein>
    <submittedName>
        <fullName evidence="2">Uncharacterized protein</fullName>
    </submittedName>
</protein>
<dbReference type="AlphaFoldDB" id="A0A6M3K353"/>
<reference evidence="2" key="1">
    <citation type="submission" date="2020-03" db="EMBL/GenBank/DDBJ databases">
        <title>The deep terrestrial virosphere.</title>
        <authorList>
            <person name="Holmfeldt K."/>
            <person name="Nilsson E."/>
            <person name="Simone D."/>
            <person name="Lopez-Fernandez M."/>
            <person name="Wu X."/>
            <person name="de Brujin I."/>
            <person name="Lundin D."/>
            <person name="Andersson A."/>
            <person name="Bertilsson S."/>
            <person name="Dopson M."/>
        </authorList>
    </citation>
    <scope>NUCLEOTIDE SEQUENCE</scope>
    <source>
        <strain evidence="2">MM415A01576</strain>
        <strain evidence="1">MM415B00334</strain>
    </source>
</reference>
<accession>A0A6M3K353</accession>
<proteinExistence type="predicted"/>
<dbReference type="EMBL" id="MT141560">
    <property type="protein sequence ID" value="QJA66751.1"/>
    <property type="molecule type" value="Genomic_DNA"/>
</dbReference>
<evidence type="ECO:0000313" key="2">
    <source>
        <dbReference type="EMBL" id="QJA76128.1"/>
    </source>
</evidence>
<name>A0A6M3K353_9ZZZZ</name>
<dbReference type="EMBL" id="MT142206">
    <property type="protein sequence ID" value="QJA76128.1"/>
    <property type="molecule type" value="Genomic_DNA"/>
</dbReference>
<gene>
    <name evidence="2" type="ORF">MM415A01576_0007</name>
    <name evidence="1" type="ORF">MM415B00334_0004</name>
</gene>
<organism evidence="2">
    <name type="scientific">viral metagenome</name>
    <dbReference type="NCBI Taxonomy" id="1070528"/>
    <lineage>
        <taxon>unclassified sequences</taxon>
        <taxon>metagenomes</taxon>
        <taxon>organismal metagenomes</taxon>
    </lineage>
</organism>